<dbReference type="EC" id="3.6.4.12" evidence="11"/>
<evidence type="ECO:0000256" key="8">
    <source>
        <dbReference type="ARBA" id="ARBA00023125"/>
    </source>
</evidence>
<evidence type="ECO:0000256" key="9">
    <source>
        <dbReference type="ARBA" id="ARBA00023242"/>
    </source>
</evidence>
<keyword evidence="9 11" id="KW-0539">Nucleus</keyword>
<sequence length="802" mass="88363">MSSNSLEDLKESYTDFLTNERFNYEDRILTAIDDYNVLSQRHGNIGWGCPRLKVNITELRSSKPLLEQRLRRDPLRHIRAIELACQDIALLSRPEYSKIAHDTQIKVGICGTIHATPSTPRSLNSSSLRELVCVEGVATRVSAIKPKIVTSVHYCPATNKHQSKKYVDATDPHLGLHAVDESGRELTDQIVSITSSVYPTKDSENNMLETEFGLSTFKDHQTMVLQEMPEKAPMGQLPRSIELILDDDLVDKVKPGDRVQIVGVYRALAVGGGGSGGGQSSTSGIFRTVVLVNNIQILGRDVSQLNFMPEDINTIKTLSKRSDIMDILGRSLSPSIFGHEVIKKALALQLLSGCEKNLENGTHLRGDINVLMVGDPSTAKSQLLRAVMTIAPLAVSTTGKGSSGVGLTAAVTSDPDTRERRLEAGAMVLADRGIVCVDEFDKMSEADRVAIHEAMEQQTVTIAKAGIHASLNARCSVLAAANPVYGQYDRRRRIQENIGLPDSLLSRFDLLFVVLDQLDPDADRRIASHVIRGHRYKNVNGHDSDYDDDDDSDDDMMMGSSSSSTPKPHSIWQRSRYQSLPKAGATGSGGSSTSTNAEDVLQHDFLRKYLHFAKTRIKPVLTEEARECIASRYAEMRGRQDERTLPVTARSLETVIRLATAHAKARLSPIVEADPDVAGAMDILSFALYHENNDTVAGEGQNEEREDGTEQSQSSRDLEQQRGRKRARLSDGNGNTESPKDATIDLAALLPRIWTELQEANGEMEIKNICSDVADRALVKSAVQELEEQEKIMVDEETVYLV</sequence>
<comment type="catalytic activity">
    <reaction evidence="11">
        <text>ATP + H2O = ADP + phosphate + H(+)</text>
        <dbReference type="Rhea" id="RHEA:13065"/>
        <dbReference type="ChEBI" id="CHEBI:15377"/>
        <dbReference type="ChEBI" id="CHEBI:15378"/>
        <dbReference type="ChEBI" id="CHEBI:30616"/>
        <dbReference type="ChEBI" id="CHEBI:43474"/>
        <dbReference type="ChEBI" id="CHEBI:456216"/>
        <dbReference type="EC" id="3.6.4.12"/>
    </reaction>
</comment>
<feature type="region of interest" description="Disordered" evidence="12">
    <location>
        <begin position="537"/>
        <end position="573"/>
    </location>
</feature>
<dbReference type="InterPro" id="IPR012340">
    <property type="entry name" value="NA-bd_OB-fold"/>
</dbReference>
<evidence type="ECO:0000256" key="4">
    <source>
        <dbReference type="ARBA" id="ARBA00022741"/>
    </source>
</evidence>
<evidence type="ECO:0000313" key="14">
    <source>
        <dbReference type="EMBL" id="CAE0471347.1"/>
    </source>
</evidence>
<feature type="region of interest" description="Disordered" evidence="12">
    <location>
        <begin position="696"/>
        <end position="742"/>
    </location>
</feature>
<dbReference type="EMBL" id="HBIO01021057">
    <property type="protein sequence ID" value="CAE0471347.1"/>
    <property type="molecule type" value="Transcribed_RNA"/>
</dbReference>
<keyword evidence="4 10" id="KW-0547">Nucleotide-binding</keyword>
<comment type="subcellular location">
    <subcellularLocation>
        <location evidence="1 11">Nucleus</location>
    </subcellularLocation>
</comment>
<accession>A0A7S3VCG2</accession>
<dbReference type="AlphaFoldDB" id="A0A7S3VCG2"/>
<dbReference type="InterPro" id="IPR003593">
    <property type="entry name" value="AAA+_ATPase"/>
</dbReference>
<evidence type="ECO:0000256" key="5">
    <source>
        <dbReference type="ARBA" id="ARBA00022801"/>
    </source>
</evidence>
<keyword evidence="6 11" id="KW-0347">Helicase</keyword>
<comment type="similarity">
    <text evidence="2 10">Belongs to the MCM family.</text>
</comment>
<dbReference type="PANTHER" id="PTHR11630:SF46">
    <property type="entry name" value="DNA REPLICATION LICENSING FACTOR MCM3-RELATED"/>
    <property type="match status" value="1"/>
</dbReference>
<keyword evidence="3 11" id="KW-0235">DNA replication</keyword>
<evidence type="ECO:0000256" key="6">
    <source>
        <dbReference type="ARBA" id="ARBA00022806"/>
    </source>
</evidence>
<evidence type="ECO:0000256" key="10">
    <source>
        <dbReference type="RuleBase" id="RU004070"/>
    </source>
</evidence>
<dbReference type="PRINTS" id="PR01659">
    <property type="entry name" value="MCMPROTEIN3"/>
</dbReference>
<dbReference type="GO" id="GO:1902975">
    <property type="term" value="P:mitotic DNA replication initiation"/>
    <property type="evidence" value="ECO:0007669"/>
    <property type="project" value="TreeGrafter"/>
</dbReference>
<reference evidence="14" key="1">
    <citation type="submission" date="2021-01" db="EMBL/GenBank/DDBJ databases">
        <authorList>
            <person name="Corre E."/>
            <person name="Pelletier E."/>
            <person name="Niang G."/>
            <person name="Scheremetjew M."/>
            <person name="Finn R."/>
            <person name="Kale V."/>
            <person name="Holt S."/>
            <person name="Cochrane G."/>
            <person name="Meng A."/>
            <person name="Brown T."/>
            <person name="Cohen L."/>
        </authorList>
    </citation>
    <scope>NUCLEOTIDE SEQUENCE</scope>
    <source>
        <strain evidence="14">MM31A-1</strain>
    </source>
</reference>
<comment type="subunit">
    <text evidence="11">Component of the MCM2-7 complex.</text>
</comment>
<dbReference type="PANTHER" id="PTHR11630">
    <property type="entry name" value="DNA REPLICATION LICENSING FACTOR MCM FAMILY MEMBER"/>
    <property type="match status" value="1"/>
</dbReference>
<evidence type="ECO:0000259" key="13">
    <source>
        <dbReference type="PROSITE" id="PS50051"/>
    </source>
</evidence>
<dbReference type="InterPro" id="IPR031327">
    <property type="entry name" value="MCM"/>
</dbReference>
<dbReference type="PROSITE" id="PS50051">
    <property type="entry name" value="MCM_2"/>
    <property type="match status" value="1"/>
</dbReference>
<proteinExistence type="inferred from homology"/>
<dbReference type="InterPro" id="IPR027417">
    <property type="entry name" value="P-loop_NTPase"/>
</dbReference>
<keyword evidence="5 11" id="KW-0378">Hydrolase</keyword>
<dbReference type="Pfam" id="PF17207">
    <property type="entry name" value="MCM_OB"/>
    <property type="match status" value="1"/>
</dbReference>
<dbReference type="InterPro" id="IPR008046">
    <property type="entry name" value="Mcm3"/>
</dbReference>
<dbReference type="GO" id="GO:0006271">
    <property type="term" value="P:DNA strand elongation involved in DNA replication"/>
    <property type="evidence" value="ECO:0007669"/>
    <property type="project" value="TreeGrafter"/>
</dbReference>
<dbReference type="GO" id="GO:0017116">
    <property type="term" value="F:single-stranded DNA helicase activity"/>
    <property type="evidence" value="ECO:0007669"/>
    <property type="project" value="TreeGrafter"/>
</dbReference>
<dbReference type="SMART" id="SM00350">
    <property type="entry name" value="MCM"/>
    <property type="match status" value="1"/>
</dbReference>
<dbReference type="SMART" id="SM00382">
    <property type="entry name" value="AAA"/>
    <property type="match status" value="1"/>
</dbReference>
<feature type="compositionally biased region" description="Acidic residues" evidence="12">
    <location>
        <begin position="545"/>
        <end position="556"/>
    </location>
</feature>
<dbReference type="GO" id="GO:0005634">
    <property type="term" value="C:nucleus"/>
    <property type="evidence" value="ECO:0007669"/>
    <property type="project" value="UniProtKB-SubCell"/>
</dbReference>
<evidence type="ECO:0000256" key="12">
    <source>
        <dbReference type="SAM" id="MobiDB-lite"/>
    </source>
</evidence>
<dbReference type="InterPro" id="IPR041562">
    <property type="entry name" value="MCM_lid"/>
</dbReference>
<protein>
    <recommendedName>
        <fullName evidence="11">DNA replication licensing factor MCM3</fullName>
        <ecNumber evidence="11">3.6.4.12</ecNumber>
    </recommendedName>
</protein>
<dbReference type="PROSITE" id="PS00847">
    <property type="entry name" value="MCM_1"/>
    <property type="match status" value="1"/>
</dbReference>
<dbReference type="GO" id="GO:0000727">
    <property type="term" value="P:double-strand break repair via break-induced replication"/>
    <property type="evidence" value="ECO:0007669"/>
    <property type="project" value="TreeGrafter"/>
</dbReference>
<keyword evidence="8 10" id="KW-0238">DNA-binding</keyword>
<dbReference type="SUPFAM" id="SSF50249">
    <property type="entry name" value="Nucleic acid-binding proteins"/>
    <property type="match status" value="1"/>
</dbReference>
<gene>
    <name evidence="14" type="ORF">CDEB00056_LOCUS16200</name>
</gene>
<dbReference type="InterPro" id="IPR033762">
    <property type="entry name" value="MCM_OB"/>
</dbReference>
<evidence type="ECO:0000256" key="3">
    <source>
        <dbReference type="ARBA" id="ARBA00022705"/>
    </source>
</evidence>
<organism evidence="14">
    <name type="scientific">Chaetoceros debilis</name>
    <dbReference type="NCBI Taxonomy" id="122233"/>
    <lineage>
        <taxon>Eukaryota</taxon>
        <taxon>Sar</taxon>
        <taxon>Stramenopiles</taxon>
        <taxon>Ochrophyta</taxon>
        <taxon>Bacillariophyta</taxon>
        <taxon>Coscinodiscophyceae</taxon>
        <taxon>Chaetocerotophycidae</taxon>
        <taxon>Chaetocerotales</taxon>
        <taxon>Chaetocerotaceae</taxon>
        <taxon>Chaetoceros</taxon>
    </lineage>
</organism>
<dbReference type="InterPro" id="IPR018525">
    <property type="entry name" value="MCM_CS"/>
</dbReference>
<feature type="domain" description="MCM C-terminal AAA(+) ATPase" evidence="13">
    <location>
        <begin position="324"/>
        <end position="530"/>
    </location>
</feature>
<dbReference type="PRINTS" id="PR01657">
    <property type="entry name" value="MCMFAMILY"/>
</dbReference>
<evidence type="ECO:0000256" key="11">
    <source>
        <dbReference type="RuleBase" id="RU368061"/>
    </source>
</evidence>
<evidence type="ECO:0000256" key="2">
    <source>
        <dbReference type="ARBA" id="ARBA00008010"/>
    </source>
</evidence>
<name>A0A7S3VCG2_9STRA</name>
<dbReference type="GO" id="GO:0003697">
    <property type="term" value="F:single-stranded DNA binding"/>
    <property type="evidence" value="ECO:0007669"/>
    <property type="project" value="TreeGrafter"/>
</dbReference>
<dbReference type="GO" id="GO:0016787">
    <property type="term" value="F:hydrolase activity"/>
    <property type="evidence" value="ECO:0007669"/>
    <property type="project" value="UniProtKB-KW"/>
</dbReference>
<dbReference type="Pfam" id="PF00493">
    <property type="entry name" value="MCM"/>
    <property type="match status" value="1"/>
</dbReference>
<dbReference type="Pfam" id="PF17855">
    <property type="entry name" value="MCM_lid"/>
    <property type="match status" value="1"/>
</dbReference>
<dbReference type="Gene3D" id="2.40.50.140">
    <property type="entry name" value="Nucleic acid-binding proteins"/>
    <property type="match status" value="1"/>
</dbReference>
<dbReference type="InterPro" id="IPR001208">
    <property type="entry name" value="MCM_dom"/>
</dbReference>
<dbReference type="GO" id="GO:0042555">
    <property type="term" value="C:MCM complex"/>
    <property type="evidence" value="ECO:0007669"/>
    <property type="project" value="UniProtKB-UniRule"/>
</dbReference>
<dbReference type="GO" id="GO:0005524">
    <property type="term" value="F:ATP binding"/>
    <property type="evidence" value="ECO:0007669"/>
    <property type="project" value="UniProtKB-UniRule"/>
</dbReference>
<dbReference type="SUPFAM" id="SSF52540">
    <property type="entry name" value="P-loop containing nucleoside triphosphate hydrolases"/>
    <property type="match status" value="1"/>
</dbReference>
<dbReference type="Gene3D" id="2.20.28.10">
    <property type="match status" value="1"/>
</dbReference>
<dbReference type="Gene3D" id="3.40.50.300">
    <property type="entry name" value="P-loop containing nucleotide triphosphate hydrolases"/>
    <property type="match status" value="1"/>
</dbReference>
<evidence type="ECO:0000256" key="7">
    <source>
        <dbReference type="ARBA" id="ARBA00022840"/>
    </source>
</evidence>
<evidence type="ECO:0000256" key="1">
    <source>
        <dbReference type="ARBA" id="ARBA00004123"/>
    </source>
</evidence>
<keyword evidence="7 10" id="KW-0067">ATP-binding</keyword>
<comment type="function">
    <text evidence="11">Acts as component of the MCM2-7 complex (MCM complex) which is the replicative helicase essential for 'once per cell cycle' DNA replication initiation and elongation in eukaryotic cells. The active ATPase sites in the MCM2-7 ring are formed through the interaction surfaces of two neighboring subunits such that a critical structure of a conserved arginine finger motif is provided in trans relative to the ATP-binding site of the Walker A box of the adjacent subunit. The six ATPase active sites, however, are likely to contribute differentially to the complex helicase activity.</text>
</comment>